<proteinExistence type="predicted"/>
<gene>
    <name evidence="2" type="ORF">niasHS_004857</name>
</gene>
<dbReference type="Proteomes" id="UP001620645">
    <property type="component" value="Unassembled WGS sequence"/>
</dbReference>
<dbReference type="AlphaFoldDB" id="A0ABD2JLL8"/>
<dbReference type="EMBL" id="JBICCN010000131">
    <property type="protein sequence ID" value="KAL3091452.1"/>
    <property type="molecule type" value="Genomic_DNA"/>
</dbReference>
<protein>
    <submittedName>
        <fullName evidence="2">Uncharacterized protein</fullName>
    </submittedName>
</protein>
<organism evidence="2 3">
    <name type="scientific">Heterodera schachtii</name>
    <name type="common">Sugarbeet cyst nematode worm</name>
    <name type="synonym">Tylenchus schachtii</name>
    <dbReference type="NCBI Taxonomy" id="97005"/>
    <lineage>
        <taxon>Eukaryota</taxon>
        <taxon>Metazoa</taxon>
        <taxon>Ecdysozoa</taxon>
        <taxon>Nematoda</taxon>
        <taxon>Chromadorea</taxon>
        <taxon>Rhabditida</taxon>
        <taxon>Tylenchina</taxon>
        <taxon>Tylenchomorpha</taxon>
        <taxon>Tylenchoidea</taxon>
        <taxon>Heteroderidae</taxon>
        <taxon>Heteroderinae</taxon>
        <taxon>Heterodera</taxon>
    </lineage>
</organism>
<sequence>MSEIFFVGCDKASLNAANVPSQGTANANSPNSPQGNNAKVTTSHQAVDTRQGGGRYQHGSAPYQLRRKGKTGAYKPNNAGPATVPVPRVAEVFTQLVADFTIFTTEFKASQISSDPRPDVQQLRP</sequence>
<feature type="region of interest" description="Disordered" evidence="1">
    <location>
        <begin position="17"/>
        <end position="83"/>
    </location>
</feature>
<evidence type="ECO:0000313" key="2">
    <source>
        <dbReference type="EMBL" id="KAL3091452.1"/>
    </source>
</evidence>
<feature type="compositionally biased region" description="Polar residues" evidence="1">
    <location>
        <begin position="17"/>
        <end position="48"/>
    </location>
</feature>
<accession>A0ABD2JLL8</accession>
<name>A0ABD2JLL8_HETSC</name>
<evidence type="ECO:0000313" key="3">
    <source>
        <dbReference type="Proteomes" id="UP001620645"/>
    </source>
</evidence>
<reference evidence="2 3" key="1">
    <citation type="submission" date="2024-10" db="EMBL/GenBank/DDBJ databases">
        <authorList>
            <person name="Kim D."/>
        </authorList>
    </citation>
    <scope>NUCLEOTIDE SEQUENCE [LARGE SCALE GENOMIC DNA]</scope>
    <source>
        <strain evidence="2">Taebaek</strain>
    </source>
</reference>
<keyword evidence="3" id="KW-1185">Reference proteome</keyword>
<evidence type="ECO:0000256" key="1">
    <source>
        <dbReference type="SAM" id="MobiDB-lite"/>
    </source>
</evidence>
<comment type="caution">
    <text evidence="2">The sequence shown here is derived from an EMBL/GenBank/DDBJ whole genome shotgun (WGS) entry which is preliminary data.</text>
</comment>